<comment type="caution">
    <text evidence="1">The sequence shown here is derived from an EMBL/GenBank/DDBJ whole genome shotgun (WGS) entry which is preliminary data.</text>
</comment>
<organism evidence="1 2">
    <name type="scientific">Massariosphaeria phaeospora</name>
    <dbReference type="NCBI Taxonomy" id="100035"/>
    <lineage>
        <taxon>Eukaryota</taxon>
        <taxon>Fungi</taxon>
        <taxon>Dikarya</taxon>
        <taxon>Ascomycota</taxon>
        <taxon>Pezizomycotina</taxon>
        <taxon>Dothideomycetes</taxon>
        <taxon>Pleosporomycetidae</taxon>
        <taxon>Pleosporales</taxon>
        <taxon>Pleosporales incertae sedis</taxon>
        <taxon>Massariosphaeria</taxon>
    </lineage>
</organism>
<dbReference type="AlphaFoldDB" id="A0A7C8IAX8"/>
<accession>A0A7C8IAX8</accession>
<reference evidence="1 2" key="1">
    <citation type="submission" date="2020-01" db="EMBL/GenBank/DDBJ databases">
        <authorList>
            <consortium name="DOE Joint Genome Institute"/>
            <person name="Haridas S."/>
            <person name="Albert R."/>
            <person name="Binder M."/>
            <person name="Bloem J."/>
            <person name="Labutti K."/>
            <person name="Salamov A."/>
            <person name="Andreopoulos B."/>
            <person name="Baker S.E."/>
            <person name="Barry K."/>
            <person name="Bills G."/>
            <person name="Bluhm B.H."/>
            <person name="Cannon C."/>
            <person name="Castanera R."/>
            <person name="Culley D.E."/>
            <person name="Daum C."/>
            <person name="Ezra D."/>
            <person name="Gonzalez J.B."/>
            <person name="Henrissat B."/>
            <person name="Kuo A."/>
            <person name="Liang C."/>
            <person name="Lipzen A."/>
            <person name="Lutzoni F."/>
            <person name="Magnuson J."/>
            <person name="Mondo S."/>
            <person name="Nolan M."/>
            <person name="Ohm R."/>
            <person name="Pangilinan J."/>
            <person name="Park H.-J.H."/>
            <person name="Ramirez L."/>
            <person name="Alfaro M."/>
            <person name="Sun H."/>
            <person name="Tritt A."/>
            <person name="Yoshinaga Y."/>
            <person name="Zwiers L.-H.L."/>
            <person name="Turgeon B.G."/>
            <person name="Goodwin S.B."/>
            <person name="Spatafora J.W."/>
            <person name="Crous P.W."/>
            <person name="Grigoriev I.V."/>
        </authorList>
    </citation>
    <scope>NUCLEOTIDE SEQUENCE [LARGE SCALE GENOMIC DNA]</scope>
    <source>
        <strain evidence="1 2">CBS 611.86</strain>
    </source>
</reference>
<evidence type="ECO:0000313" key="1">
    <source>
        <dbReference type="EMBL" id="KAF2872572.1"/>
    </source>
</evidence>
<protein>
    <submittedName>
        <fullName evidence="1">Uncharacterized protein</fullName>
    </submittedName>
</protein>
<dbReference type="Proteomes" id="UP000481861">
    <property type="component" value="Unassembled WGS sequence"/>
</dbReference>
<dbReference type="EMBL" id="JAADJZ010000009">
    <property type="protein sequence ID" value="KAF2872572.1"/>
    <property type="molecule type" value="Genomic_DNA"/>
</dbReference>
<keyword evidence="2" id="KW-1185">Reference proteome</keyword>
<gene>
    <name evidence="1" type="ORF">BDV95DRAFT_389756</name>
</gene>
<sequence length="157" mass="16799">MPWRREKRSKICCCASATVSSLHSSGLPCPALPLASLSFCAACPSLPPSAVRLPLSWILPLRVESLVCAAVRPLPSAVCCLLSAVCPLLSAVCPLLSVVCCLLSFARRSQTRCCVPSPARSVHSVTHRLADDCKVKISRVHRCPNRQGANSVRWVGP</sequence>
<proteinExistence type="predicted"/>
<evidence type="ECO:0000313" key="2">
    <source>
        <dbReference type="Proteomes" id="UP000481861"/>
    </source>
</evidence>
<name>A0A7C8IAX8_9PLEO</name>